<dbReference type="InterPro" id="IPR000415">
    <property type="entry name" value="Nitroreductase-like"/>
</dbReference>
<evidence type="ECO:0000259" key="3">
    <source>
        <dbReference type="Pfam" id="PF00881"/>
    </source>
</evidence>
<dbReference type="InterPro" id="IPR029479">
    <property type="entry name" value="Nitroreductase"/>
</dbReference>
<dbReference type="AlphaFoldDB" id="A0AAE3EAY4"/>
<keyword evidence="2" id="KW-0560">Oxidoreductase</keyword>
<dbReference type="PANTHER" id="PTHR43673:SF10">
    <property type="entry name" value="NADH DEHYDROGENASE_NAD(P)H NITROREDUCTASE XCC3605-RELATED"/>
    <property type="match status" value="1"/>
</dbReference>
<comment type="caution">
    <text evidence="4">The sequence shown here is derived from an EMBL/GenBank/DDBJ whole genome shotgun (WGS) entry which is preliminary data.</text>
</comment>
<evidence type="ECO:0000313" key="5">
    <source>
        <dbReference type="Proteomes" id="UP001198182"/>
    </source>
</evidence>
<sequence>MEFQEILDSRRSIRSYDAAKKVTKEQVEELIEAALQAPSWKNSETARYHCVLNGDVIAKIREEALPAFNQKSSAGAALIVTTFVKDVSGYTKGEPDNELGNGWGCYDLGFSNANFIMKARELGLGTLIMGIRDEAKIREILSIPEEECIVAVIALGYPTAAEVVKRPRKEIGEISRFY</sequence>
<dbReference type="SUPFAM" id="SSF55469">
    <property type="entry name" value="FMN-dependent nitroreductase-like"/>
    <property type="match status" value="1"/>
</dbReference>
<evidence type="ECO:0000256" key="1">
    <source>
        <dbReference type="ARBA" id="ARBA00007118"/>
    </source>
</evidence>
<name>A0AAE3EAY4_9FIRM</name>
<accession>A0AAE3EAY4</accession>
<comment type="similarity">
    <text evidence="1">Belongs to the nitroreductase family.</text>
</comment>
<evidence type="ECO:0000313" key="4">
    <source>
        <dbReference type="EMBL" id="MCC2231282.1"/>
    </source>
</evidence>
<evidence type="ECO:0000256" key="2">
    <source>
        <dbReference type="ARBA" id="ARBA00023002"/>
    </source>
</evidence>
<feature type="domain" description="Nitroreductase" evidence="3">
    <location>
        <begin position="8"/>
        <end position="157"/>
    </location>
</feature>
<protein>
    <submittedName>
        <fullName evidence="4">Nitroreductase family protein</fullName>
    </submittedName>
</protein>
<reference evidence="4" key="1">
    <citation type="submission" date="2021-10" db="EMBL/GenBank/DDBJ databases">
        <title>Anaerobic single-cell dispensing facilitates the cultivation of human gut bacteria.</title>
        <authorList>
            <person name="Afrizal A."/>
        </authorList>
    </citation>
    <scope>NUCLEOTIDE SEQUENCE</scope>
    <source>
        <strain evidence="4">CLA-AA-H215</strain>
    </source>
</reference>
<dbReference type="PANTHER" id="PTHR43673">
    <property type="entry name" value="NAD(P)H NITROREDUCTASE YDGI-RELATED"/>
    <property type="match status" value="1"/>
</dbReference>
<dbReference type="RefSeq" id="WP_308453802.1">
    <property type="nucleotide sequence ID" value="NZ_JAJEQR010000026.1"/>
</dbReference>
<dbReference type="Proteomes" id="UP001198182">
    <property type="component" value="Unassembled WGS sequence"/>
</dbReference>
<dbReference type="Gene3D" id="3.40.109.10">
    <property type="entry name" value="NADH Oxidase"/>
    <property type="match status" value="2"/>
</dbReference>
<dbReference type="GO" id="GO:0016491">
    <property type="term" value="F:oxidoreductase activity"/>
    <property type="evidence" value="ECO:0007669"/>
    <property type="project" value="UniProtKB-KW"/>
</dbReference>
<gene>
    <name evidence="4" type="ORF">LKD81_09790</name>
</gene>
<keyword evidence="5" id="KW-1185">Reference proteome</keyword>
<dbReference type="Pfam" id="PF00881">
    <property type="entry name" value="Nitroreductase"/>
    <property type="match status" value="1"/>
</dbReference>
<proteinExistence type="inferred from homology"/>
<dbReference type="EMBL" id="JAJEQR010000026">
    <property type="protein sequence ID" value="MCC2231282.1"/>
    <property type="molecule type" value="Genomic_DNA"/>
</dbReference>
<organism evidence="4 5">
    <name type="scientific">Hominifimenecus microfluidus</name>
    <dbReference type="NCBI Taxonomy" id="2885348"/>
    <lineage>
        <taxon>Bacteria</taxon>
        <taxon>Bacillati</taxon>
        <taxon>Bacillota</taxon>
        <taxon>Clostridia</taxon>
        <taxon>Lachnospirales</taxon>
        <taxon>Lachnospiraceae</taxon>
        <taxon>Hominifimenecus</taxon>
    </lineage>
</organism>